<dbReference type="Gene3D" id="3.20.20.70">
    <property type="entry name" value="Aldolase class I"/>
    <property type="match status" value="1"/>
</dbReference>
<dbReference type="NCBIfam" id="NF001377">
    <property type="entry name" value="PRK00278.2-4"/>
    <property type="match status" value="1"/>
</dbReference>
<dbReference type="InterPro" id="IPR011060">
    <property type="entry name" value="RibuloseP-bd_barrel"/>
</dbReference>
<dbReference type="PANTHER" id="PTHR22854:SF2">
    <property type="entry name" value="INDOLE-3-GLYCEROL-PHOSPHATE SYNTHASE"/>
    <property type="match status" value="1"/>
</dbReference>
<evidence type="ECO:0000256" key="7">
    <source>
        <dbReference type="ARBA" id="ARBA00023239"/>
    </source>
</evidence>
<keyword evidence="5 8" id="KW-0822">Tryptophan biosynthesis</keyword>
<dbReference type="CDD" id="cd00331">
    <property type="entry name" value="IGPS"/>
    <property type="match status" value="1"/>
</dbReference>
<evidence type="ECO:0000256" key="2">
    <source>
        <dbReference type="ARBA" id="ARBA00004696"/>
    </source>
</evidence>
<dbReference type="RefSeq" id="WP_044838507.1">
    <property type="nucleotide sequence ID" value="NZ_CP059734.1"/>
</dbReference>
<dbReference type="HAMAP" id="MF_00134_B">
    <property type="entry name" value="IGPS_B"/>
    <property type="match status" value="1"/>
</dbReference>
<dbReference type="InterPro" id="IPR013785">
    <property type="entry name" value="Aldolase_TIM"/>
</dbReference>
<evidence type="ECO:0000256" key="4">
    <source>
        <dbReference type="ARBA" id="ARBA00022793"/>
    </source>
</evidence>
<proteinExistence type="inferred from homology"/>
<dbReference type="InterPro" id="IPR013798">
    <property type="entry name" value="Indole-3-glycerol_P_synth_dom"/>
</dbReference>
<keyword evidence="3 8" id="KW-0028">Amino-acid biosynthesis</keyword>
<evidence type="ECO:0000256" key="6">
    <source>
        <dbReference type="ARBA" id="ARBA00023141"/>
    </source>
</evidence>
<dbReference type="GO" id="GO:0004640">
    <property type="term" value="F:phosphoribosylanthranilate isomerase activity"/>
    <property type="evidence" value="ECO:0007669"/>
    <property type="project" value="TreeGrafter"/>
</dbReference>
<name>A0AAE9ZE61_9GAMM</name>
<feature type="domain" description="Indole-3-glycerol phosphate synthase" evidence="9">
    <location>
        <begin position="2"/>
        <end position="255"/>
    </location>
</feature>
<dbReference type="Proteomes" id="UP000032352">
    <property type="component" value="Chromosome pTvir"/>
</dbReference>
<reference evidence="10 11" key="1">
    <citation type="journal article" date="2015" name="Genome Announc.">
        <title>Draft Genome Sequences of Marine Isolates of Thalassomonas viridans and Thalassomonas actiniarum.</title>
        <authorList>
            <person name="Olonade I."/>
            <person name="van Zyl L.J."/>
            <person name="Trindade M."/>
        </authorList>
    </citation>
    <scope>NUCLEOTIDE SEQUENCE [LARGE SCALE GENOMIC DNA]</scope>
    <source>
        <strain evidence="10 11">XOM25</strain>
    </source>
</reference>
<evidence type="ECO:0000313" key="11">
    <source>
        <dbReference type="Proteomes" id="UP000032352"/>
    </source>
</evidence>
<evidence type="ECO:0000256" key="5">
    <source>
        <dbReference type="ARBA" id="ARBA00022822"/>
    </source>
</evidence>
<evidence type="ECO:0000256" key="8">
    <source>
        <dbReference type="HAMAP-Rule" id="MF_00134"/>
    </source>
</evidence>
<dbReference type="GO" id="GO:0004425">
    <property type="term" value="F:indole-3-glycerol-phosphate synthase activity"/>
    <property type="evidence" value="ECO:0007669"/>
    <property type="project" value="UniProtKB-UniRule"/>
</dbReference>
<protein>
    <recommendedName>
        <fullName evidence="8">Indole-3-glycerol phosphate synthase</fullName>
        <shortName evidence="8">IGPS</shortName>
        <ecNumber evidence="8">4.1.1.48</ecNumber>
    </recommendedName>
</protein>
<organism evidence="10 11">
    <name type="scientific">Thalassomonas viridans</name>
    <dbReference type="NCBI Taxonomy" id="137584"/>
    <lineage>
        <taxon>Bacteria</taxon>
        <taxon>Pseudomonadati</taxon>
        <taxon>Pseudomonadota</taxon>
        <taxon>Gammaproteobacteria</taxon>
        <taxon>Alteromonadales</taxon>
        <taxon>Colwelliaceae</taxon>
        <taxon>Thalassomonas</taxon>
    </lineage>
</organism>
<evidence type="ECO:0000256" key="3">
    <source>
        <dbReference type="ARBA" id="ARBA00022605"/>
    </source>
</evidence>
<evidence type="ECO:0000313" key="10">
    <source>
        <dbReference type="EMBL" id="WDE08993.1"/>
    </source>
</evidence>
<dbReference type="PANTHER" id="PTHR22854">
    <property type="entry name" value="TRYPTOPHAN BIOSYNTHESIS PROTEIN"/>
    <property type="match status" value="1"/>
</dbReference>
<keyword evidence="6 8" id="KW-0057">Aromatic amino acid biosynthesis</keyword>
<keyword evidence="11" id="KW-1185">Reference proteome</keyword>
<dbReference type="EC" id="4.1.1.48" evidence="8"/>
<evidence type="ECO:0000259" key="9">
    <source>
        <dbReference type="Pfam" id="PF00218"/>
    </source>
</evidence>
<comment type="similarity">
    <text evidence="8">Belongs to the TrpC family.</text>
</comment>
<gene>
    <name evidence="8 10" type="primary">trpC</name>
    <name evidence="10" type="ORF">SG34_029880</name>
</gene>
<dbReference type="SUPFAM" id="SSF51366">
    <property type="entry name" value="Ribulose-phoshate binding barrel"/>
    <property type="match status" value="1"/>
</dbReference>
<accession>A0AAE9ZE61</accession>
<sequence length="260" mass="28638">MLENIVIYKRSEVADKAKQYQLTQILKEAEASTVHTSFRDALAKPGFSLIAEIKRKSPSKGVIRKNFNALELARSYQSAGASAISILADEHFFGVGVNYIKDVAASGHIQLPILYKEFVISEYQICEAAIVGASAVLLIVRILSDDELKRFIQLAHHLGLDALVETFTQEDVERALAAGARIVGINNRDLNTFKTNFAHTAQLKRDIPEDIITVTESGLHSHDDFTVMTEMGFDAALVGEAILKHDNVEHAIKGLLNNPL</sequence>
<reference evidence="10 11" key="2">
    <citation type="journal article" date="2022" name="Mar. Drugs">
        <title>Bioassay-Guided Fractionation Leads to the Detection of Cholic Acid Generated by the Rare Thalassomonas sp.</title>
        <authorList>
            <person name="Pheiffer F."/>
            <person name="Schneider Y.K."/>
            <person name="Hansen E.H."/>
            <person name="Andersen J.H."/>
            <person name="Isaksson J."/>
            <person name="Busche T."/>
            <person name="R C."/>
            <person name="Kalinowski J."/>
            <person name="Zyl L.V."/>
            <person name="Trindade M."/>
        </authorList>
    </citation>
    <scope>NUCLEOTIDE SEQUENCE [LARGE SCALE GENOMIC DNA]</scope>
    <source>
        <strain evidence="10 11">XOM25</strain>
    </source>
</reference>
<dbReference type="GO" id="GO:0000162">
    <property type="term" value="P:L-tryptophan biosynthetic process"/>
    <property type="evidence" value="ECO:0007669"/>
    <property type="project" value="UniProtKB-UniRule"/>
</dbReference>
<keyword evidence="4 8" id="KW-0210">Decarboxylase</keyword>
<comment type="pathway">
    <text evidence="2 8">Amino-acid biosynthesis; L-tryptophan biosynthesis; L-tryptophan from chorismate: step 4/5.</text>
</comment>
<comment type="catalytic activity">
    <reaction evidence="1 8">
        <text>1-(2-carboxyphenylamino)-1-deoxy-D-ribulose 5-phosphate + H(+) = (1S,2R)-1-C-(indol-3-yl)glycerol 3-phosphate + CO2 + H2O</text>
        <dbReference type="Rhea" id="RHEA:23476"/>
        <dbReference type="ChEBI" id="CHEBI:15377"/>
        <dbReference type="ChEBI" id="CHEBI:15378"/>
        <dbReference type="ChEBI" id="CHEBI:16526"/>
        <dbReference type="ChEBI" id="CHEBI:58613"/>
        <dbReference type="ChEBI" id="CHEBI:58866"/>
        <dbReference type="EC" id="4.1.1.48"/>
    </reaction>
</comment>
<dbReference type="InterPro" id="IPR001468">
    <property type="entry name" value="Indole-3-GlycerolPSynthase_CS"/>
</dbReference>
<dbReference type="KEGG" id="tvd:SG34_029880"/>
<dbReference type="FunFam" id="3.20.20.70:FF:000024">
    <property type="entry name" value="Indole-3-glycerol phosphate synthase"/>
    <property type="match status" value="1"/>
</dbReference>
<keyword evidence="7 8" id="KW-0456">Lyase</keyword>
<evidence type="ECO:0000256" key="1">
    <source>
        <dbReference type="ARBA" id="ARBA00001633"/>
    </source>
</evidence>
<dbReference type="EMBL" id="CP059734">
    <property type="protein sequence ID" value="WDE08993.1"/>
    <property type="molecule type" value="Genomic_DNA"/>
</dbReference>
<dbReference type="InterPro" id="IPR045186">
    <property type="entry name" value="Indole-3-glycerol_P_synth"/>
</dbReference>
<dbReference type="AlphaFoldDB" id="A0AAE9ZE61"/>
<dbReference type="Pfam" id="PF00218">
    <property type="entry name" value="IGPS"/>
    <property type="match status" value="1"/>
</dbReference>
<dbReference type="PROSITE" id="PS00614">
    <property type="entry name" value="IGPS"/>
    <property type="match status" value="1"/>
</dbReference>